<proteinExistence type="predicted"/>
<dbReference type="InterPro" id="IPR023393">
    <property type="entry name" value="START-like_dom_sf"/>
</dbReference>
<dbReference type="OrthoDB" id="6199084at2"/>
<gene>
    <name evidence="3" type="ORF">FNM00_05005</name>
</gene>
<evidence type="ECO:0000256" key="1">
    <source>
        <dbReference type="SAM" id="MobiDB-lite"/>
    </source>
</evidence>
<organism evidence="3 4">
    <name type="scientific">Aeromicrobium piscarium</name>
    <dbReference type="NCBI Taxonomy" id="2590901"/>
    <lineage>
        <taxon>Bacteria</taxon>
        <taxon>Bacillati</taxon>
        <taxon>Actinomycetota</taxon>
        <taxon>Actinomycetes</taxon>
        <taxon>Propionibacteriales</taxon>
        <taxon>Nocardioidaceae</taxon>
        <taxon>Aeromicrobium</taxon>
    </lineage>
</organism>
<dbReference type="CDD" id="cd07812">
    <property type="entry name" value="SRPBCC"/>
    <property type="match status" value="1"/>
</dbReference>
<feature type="compositionally biased region" description="Low complexity" evidence="1">
    <location>
        <begin position="192"/>
        <end position="213"/>
    </location>
</feature>
<dbReference type="SUPFAM" id="SSF55961">
    <property type="entry name" value="Bet v1-like"/>
    <property type="match status" value="1"/>
</dbReference>
<protein>
    <submittedName>
        <fullName evidence="3">SRPBCC family protein</fullName>
    </submittedName>
</protein>
<evidence type="ECO:0000313" key="3">
    <source>
        <dbReference type="EMBL" id="TSD65779.1"/>
    </source>
</evidence>
<dbReference type="EMBL" id="VLNT01000002">
    <property type="protein sequence ID" value="TSD65779.1"/>
    <property type="molecule type" value="Genomic_DNA"/>
</dbReference>
<keyword evidence="2" id="KW-0472">Membrane</keyword>
<sequence>MYRRIYVETRIDAPMARIWHLTQVPSNHARWDLRFGSIVATAPGRFRYSTFGVHGLGAHAGTRERADGGATSSLRFASSHRLSPIAQGSGYWRYVPTGEGGVRFLTGYDYEPRYRGLDRLVRPLMGWATAWSFDRLRLWAQTGQSPRLSLVFALLDVTARVMPVLLLAAWSVPAAAAVALLALRPVPSRVPSARRCLRTPPDRASASAPRQSAQLEAPR</sequence>
<dbReference type="Proteomes" id="UP000316988">
    <property type="component" value="Unassembled WGS sequence"/>
</dbReference>
<dbReference type="RefSeq" id="WP_143912035.1">
    <property type="nucleotide sequence ID" value="NZ_VLNT01000002.1"/>
</dbReference>
<feature type="region of interest" description="Disordered" evidence="1">
    <location>
        <begin position="192"/>
        <end position="219"/>
    </location>
</feature>
<evidence type="ECO:0000313" key="4">
    <source>
        <dbReference type="Proteomes" id="UP000316988"/>
    </source>
</evidence>
<name>A0A554SHF6_9ACTN</name>
<evidence type="ECO:0000256" key="2">
    <source>
        <dbReference type="SAM" id="Phobius"/>
    </source>
</evidence>
<accession>A0A554SHF6</accession>
<keyword evidence="2" id="KW-0812">Transmembrane</keyword>
<keyword evidence="2" id="KW-1133">Transmembrane helix</keyword>
<feature type="transmembrane region" description="Helical" evidence="2">
    <location>
        <begin position="164"/>
        <end position="183"/>
    </location>
</feature>
<dbReference type="AlphaFoldDB" id="A0A554SHF6"/>
<dbReference type="Gene3D" id="3.30.530.20">
    <property type="match status" value="1"/>
</dbReference>
<reference evidence="3 4" key="1">
    <citation type="submission" date="2019-07" db="EMBL/GenBank/DDBJ databases">
        <authorList>
            <person name="Zhao L.H."/>
        </authorList>
    </citation>
    <scope>NUCLEOTIDE SEQUENCE [LARGE SCALE GENOMIC DNA]</scope>
    <source>
        <strain evidence="3 4">Co35</strain>
    </source>
</reference>
<keyword evidence="4" id="KW-1185">Reference proteome</keyword>
<comment type="caution">
    <text evidence="3">The sequence shown here is derived from an EMBL/GenBank/DDBJ whole genome shotgun (WGS) entry which is preliminary data.</text>
</comment>